<gene>
    <name evidence="10" type="ORF">C667_18951</name>
</gene>
<dbReference type="InterPro" id="IPR024072">
    <property type="entry name" value="DHFR-like_dom_sf"/>
</dbReference>
<dbReference type="PROSITE" id="PS51330">
    <property type="entry name" value="DHFR_2"/>
    <property type="match status" value="1"/>
</dbReference>
<evidence type="ECO:0000256" key="1">
    <source>
        <dbReference type="ARBA" id="ARBA00004903"/>
    </source>
</evidence>
<dbReference type="InterPro" id="IPR001796">
    <property type="entry name" value="DHFR_dom"/>
</dbReference>
<keyword evidence="11" id="KW-1185">Reference proteome</keyword>
<dbReference type="EMBL" id="AMXF01000217">
    <property type="protein sequence ID" value="ENO95450.1"/>
    <property type="molecule type" value="Genomic_DNA"/>
</dbReference>
<proteinExistence type="inferred from homology"/>
<evidence type="ECO:0000256" key="3">
    <source>
        <dbReference type="ARBA" id="ARBA00012856"/>
    </source>
</evidence>
<dbReference type="Pfam" id="PF00186">
    <property type="entry name" value="DHFR_1"/>
    <property type="match status" value="1"/>
</dbReference>
<dbReference type="PRINTS" id="PR00070">
    <property type="entry name" value="DHFR"/>
</dbReference>
<dbReference type="FunFam" id="3.40.430.10:FF:000001">
    <property type="entry name" value="Dihydrofolate reductase"/>
    <property type="match status" value="1"/>
</dbReference>
<comment type="function">
    <text evidence="7 8">Key enzyme in folate metabolism. Catalyzes an essential reaction for de novo glycine and purine synthesis, and for DNA precursor synthesis.</text>
</comment>
<keyword evidence="4 8" id="KW-0554">One-carbon metabolism</keyword>
<comment type="similarity">
    <text evidence="2 8">Belongs to the dihydrofolate reductase family.</text>
</comment>
<dbReference type="PANTHER" id="PTHR48069:SF3">
    <property type="entry name" value="DIHYDROFOLATE REDUCTASE"/>
    <property type="match status" value="1"/>
</dbReference>
<dbReference type="UniPathway" id="UPA00077">
    <property type="reaction ID" value="UER00158"/>
</dbReference>
<comment type="pathway">
    <text evidence="1 8">Cofactor biosynthesis; tetrahydrofolate biosynthesis; 5,6,7,8-tetrahydrofolate from 7,8-dihydrofolate: step 1/1.</text>
</comment>
<dbReference type="OrthoDB" id="9804315at2"/>
<dbReference type="GO" id="GO:0046452">
    <property type="term" value="P:dihydrofolate metabolic process"/>
    <property type="evidence" value="ECO:0007669"/>
    <property type="project" value="TreeGrafter"/>
</dbReference>
<evidence type="ECO:0000313" key="11">
    <source>
        <dbReference type="Proteomes" id="UP000013047"/>
    </source>
</evidence>
<sequence length="164" mass="18286">MKRLEIVLIAAVARNGTIGRDNELPWRLKADLQHFRALTLGHPILMGRKTWESLGRPLPGRRNLVVSRDPGFRAEGAECFADPAAAIAAAGEAPTLFVIGGAQLYAQLLPRADRLELTEVHADVDGDAHFPAFDPAQFIEERREAHHADADHAFAFDFVRYRRR</sequence>
<dbReference type="SUPFAM" id="SSF53597">
    <property type="entry name" value="Dihydrofolate reductase-like"/>
    <property type="match status" value="1"/>
</dbReference>
<dbReference type="Gene3D" id="3.40.430.10">
    <property type="entry name" value="Dihydrofolate Reductase, subunit A"/>
    <property type="match status" value="1"/>
</dbReference>
<protein>
    <recommendedName>
        <fullName evidence="3 8">Dihydrofolate reductase</fullName>
        <ecNumber evidence="3 8">1.5.1.3</ecNumber>
    </recommendedName>
</protein>
<dbReference type="RefSeq" id="WP_004375525.1">
    <property type="nucleotide sequence ID" value="NZ_AMXF01000217.1"/>
</dbReference>
<dbReference type="PANTHER" id="PTHR48069">
    <property type="entry name" value="DIHYDROFOLATE REDUCTASE"/>
    <property type="match status" value="1"/>
</dbReference>
<name>N6YV91_9RHOO</name>
<comment type="catalytic activity">
    <reaction evidence="8">
        <text>(6S)-5,6,7,8-tetrahydrofolate + NADP(+) = 7,8-dihydrofolate + NADPH + H(+)</text>
        <dbReference type="Rhea" id="RHEA:15009"/>
        <dbReference type="ChEBI" id="CHEBI:15378"/>
        <dbReference type="ChEBI" id="CHEBI:57451"/>
        <dbReference type="ChEBI" id="CHEBI:57453"/>
        <dbReference type="ChEBI" id="CHEBI:57783"/>
        <dbReference type="ChEBI" id="CHEBI:58349"/>
        <dbReference type="EC" id="1.5.1.3"/>
    </reaction>
</comment>
<dbReference type="InterPro" id="IPR012259">
    <property type="entry name" value="DHFR"/>
</dbReference>
<dbReference type="GO" id="GO:0004146">
    <property type="term" value="F:dihydrofolate reductase activity"/>
    <property type="evidence" value="ECO:0007669"/>
    <property type="project" value="UniProtKB-EC"/>
</dbReference>
<dbReference type="EC" id="1.5.1.3" evidence="3 8"/>
<evidence type="ECO:0000256" key="4">
    <source>
        <dbReference type="ARBA" id="ARBA00022563"/>
    </source>
</evidence>
<evidence type="ECO:0000313" key="10">
    <source>
        <dbReference type="EMBL" id="ENO95450.1"/>
    </source>
</evidence>
<keyword evidence="5 8" id="KW-0521">NADP</keyword>
<evidence type="ECO:0000256" key="5">
    <source>
        <dbReference type="ARBA" id="ARBA00022857"/>
    </source>
</evidence>
<comment type="caution">
    <text evidence="10">The sequence shown here is derived from an EMBL/GenBank/DDBJ whole genome shotgun (WGS) entry which is preliminary data.</text>
</comment>
<evidence type="ECO:0000259" key="9">
    <source>
        <dbReference type="PROSITE" id="PS51330"/>
    </source>
</evidence>
<dbReference type="AlphaFoldDB" id="N6YV91"/>
<dbReference type="GO" id="GO:0046654">
    <property type="term" value="P:tetrahydrofolate biosynthetic process"/>
    <property type="evidence" value="ECO:0007669"/>
    <property type="project" value="UniProtKB-UniPathway"/>
</dbReference>
<dbReference type="Proteomes" id="UP000013047">
    <property type="component" value="Unassembled WGS sequence"/>
</dbReference>
<keyword evidence="6 8" id="KW-0560">Oxidoreductase</keyword>
<accession>N6YV91</accession>
<dbReference type="PIRSF" id="PIRSF000194">
    <property type="entry name" value="DHFR"/>
    <property type="match status" value="1"/>
</dbReference>
<organism evidence="10 11">
    <name type="scientific">Thauera phenylacetica B4P</name>
    <dbReference type="NCBI Taxonomy" id="1234382"/>
    <lineage>
        <taxon>Bacteria</taxon>
        <taxon>Pseudomonadati</taxon>
        <taxon>Pseudomonadota</taxon>
        <taxon>Betaproteobacteria</taxon>
        <taxon>Rhodocyclales</taxon>
        <taxon>Zoogloeaceae</taxon>
        <taxon>Thauera</taxon>
    </lineage>
</organism>
<dbReference type="GO" id="GO:0070401">
    <property type="term" value="F:NADP+ binding"/>
    <property type="evidence" value="ECO:0007669"/>
    <property type="project" value="UniProtKB-ARBA"/>
</dbReference>
<evidence type="ECO:0000256" key="6">
    <source>
        <dbReference type="ARBA" id="ARBA00023002"/>
    </source>
</evidence>
<dbReference type="GO" id="GO:0005829">
    <property type="term" value="C:cytosol"/>
    <property type="evidence" value="ECO:0007669"/>
    <property type="project" value="TreeGrafter"/>
</dbReference>
<dbReference type="GO" id="GO:0006730">
    <property type="term" value="P:one-carbon metabolic process"/>
    <property type="evidence" value="ECO:0007669"/>
    <property type="project" value="UniProtKB-KW"/>
</dbReference>
<evidence type="ECO:0000256" key="2">
    <source>
        <dbReference type="ARBA" id="ARBA00009539"/>
    </source>
</evidence>
<evidence type="ECO:0000256" key="7">
    <source>
        <dbReference type="ARBA" id="ARBA00025067"/>
    </source>
</evidence>
<dbReference type="GO" id="GO:0046655">
    <property type="term" value="P:folic acid metabolic process"/>
    <property type="evidence" value="ECO:0007669"/>
    <property type="project" value="TreeGrafter"/>
</dbReference>
<feature type="domain" description="DHFR" evidence="9">
    <location>
        <begin position="5"/>
        <end position="163"/>
    </location>
</feature>
<evidence type="ECO:0000256" key="8">
    <source>
        <dbReference type="PIRNR" id="PIRNR000194"/>
    </source>
</evidence>
<reference evidence="10 11" key="1">
    <citation type="submission" date="2012-09" db="EMBL/GenBank/DDBJ databases">
        <title>Draft Genome Sequences of 6 Strains from Genus Thauera.</title>
        <authorList>
            <person name="Liu B."/>
            <person name="Shapleigh J.P."/>
            <person name="Frostegard A.H."/>
        </authorList>
    </citation>
    <scope>NUCLEOTIDE SEQUENCE [LARGE SCALE GENOMIC DNA]</scope>
    <source>
        <strain evidence="10 11">B4P</strain>
    </source>
</reference>
<dbReference type="CDD" id="cd00209">
    <property type="entry name" value="DHFR"/>
    <property type="match status" value="1"/>
</dbReference>